<sequence length="63" mass="6613">MSYEKDGMNSGLPDGEHAIIIHQAGDLSNSCSNIGPIMASDKKFNVSAIFGNVKVNGTTDTTI</sequence>
<dbReference type="SUPFAM" id="SSF49329">
    <property type="entry name" value="Cu,Zn superoxide dismutase-like"/>
    <property type="match status" value="1"/>
</dbReference>
<dbReference type="Proteomes" id="UP000004810">
    <property type="component" value="Unassembled WGS sequence"/>
</dbReference>
<dbReference type="GO" id="GO:0006801">
    <property type="term" value="P:superoxide metabolic process"/>
    <property type="evidence" value="ECO:0007669"/>
    <property type="project" value="InterPro"/>
</dbReference>
<protein>
    <recommendedName>
        <fullName evidence="3">Superoxide dismutase copper/zinc binding domain-containing protein</fullName>
    </recommendedName>
</protein>
<proteinExistence type="predicted"/>
<dbReference type="AlphaFoldDB" id="J9EG00"/>
<evidence type="ECO:0000313" key="1">
    <source>
        <dbReference type="EMBL" id="EJW74344.1"/>
    </source>
</evidence>
<dbReference type="InterPro" id="IPR036423">
    <property type="entry name" value="SOD-like_Cu/Zn_dom_sf"/>
</dbReference>
<evidence type="ECO:0000313" key="2">
    <source>
        <dbReference type="Proteomes" id="UP000004810"/>
    </source>
</evidence>
<dbReference type="GO" id="GO:0046872">
    <property type="term" value="F:metal ion binding"/>
    <property type="evidence" value="ECO:0007669"/>
    <property type="project" value="InterPro"/>
</dbReference>
<dbReference type="EMBL" id="ADBV01012410">
    <property type="protein sequence ID" value="EJW74344.1"/>
    <property type="molecule type" value="Genomic_DNA"/>
</dbReference>
<feature type="non-terminal residue" evidence="1">
    <location>
        <position position="63"/>
    </location>
</feature>
<name>J9EG00_WUCBA</name>
<evidence type="ECO:0008006" key="3">
    <source>
        <dbReference type="Google" id="ProtNLM"/>
    </source>
</evidence>
<reference evidence="2" key="1">
    <citation type="submission" date="2012-08" db="EMBL/GenBank/DDBJ databases">
        <title>The Genome Sequence of Wuchereria bancrofti.</title>
        <authorList>
            <person name="Nutman T.B."/>
            <person name="Fink D.L."/>
            <person name="Russ C."/>
            <person name="Young S."/>
            <person name="Zeng Q."/>
            <person name="Koehrsen M."/>
            <person name="Alvarado L."/>
            <person name="Berlin A."/>
            <person name="Chapman S.B."/>
            <person name="Chen Z."/>
            <person name="Freedman E."/>
            <person name="Gellesch M."/>
            <person name="Goldberg J."/>
            <person name="Griggs A."/>
            <person name="Gujja S."/>
            <person name="Heilman E.R."/>
            <person name="Heiman D."/>
            <person name="Hepburn T."/>
            <person name="Howarth C."/>
            <person name="Jen D."/>
            <person name="Larson L."/>
            <person name="Lewis B."/>
            <person name="Mehta T."/>
            <person name="Park D."/>
            <person name="Pearson M."/>
            <person name="Roberts A."/>
            <person name="Saif S."/>
            <person name="Shea T."/>
            <person name="Shenoy N."/>
            <person name="Sisk P."/>
            <person name="Stolte C."/>
            <person name="Sykes S."/>
            <person name="Walk T."/>
            <person name="White J."/>
            <person name="Yandava C."/>
            <person name="Haas B."/>
            <person name="Henn M.R."/>
            <person name="Nusbaum C."/>
            <person name="Birren B."/>
        </authorList>
    </citation>
    <scope>NUCLEOTIDE SEQUENCE [LARGE SCALE GENOMIC DNA]</scope>
    <source>
        <strain evidence="2">NA</strain>
    </source>
</reference>
<dbReference type="Gene3D" id="2.60.40.200">
    <property type="entry name" value="Superoxide dismutase, copper/zinc binding domain"/>
    <property type="match status" value="1"/>
</dbReference>
<organism evidence="1 2">
    <name type="scientific">Wuchereria bancrofti</name>
    <dbReference type="NCBI Taxonomy" id="6293"/>
    <lineage>
        <taxon>Eukaryota</taxon>
        <taxon>Metazoa</taxon>
        <taxon>Ecdysozoa</taxon>
        <taxon>Nematoda</taxon>
        <taxon>Chromadorea</taxon>
        <taxon>Rhabditida</taxon>
        <taxon>Spirurina</taxon>
        <taxon>Spiruromorpha</taxon>
        <taxon>Filarioidea</taxon>
        <taxon>Onchocercidae</taxon>
        <taxon>Wuchereria</taxon>
    </lineage>
</organism>
<gene>
    <name evidence="1" type="ORF">WUBG_14750</name>
</gene>
<comment type="caution">
    <text evidence="1">The sequence shown here is derived from an EMBL/GenBank/DDBJ whole genome shotgun (WGS) entry which is preliminary data.</text>
</comment>
<accession>J9EG00</accession>